<feature type="transmembrane region" description="Helical" evidence="2">
    <location>
        <begin position="250"/>
        <end position="274"/>
    </location>
</feature>
<comment type="caution">
    <text evidence="4">The sequence shown here is derived from an EMBL/GenBank/DDBJ whole genome shotgun (WGS) entry which is preliminary data.</text>
</comment>
<sequence>MSSLLRYYTEKPKVTRFPTSESQSTASSGRRAPPRKTSVHWTDASNESSVLHDEPQQYESSVHIERTRFAQDTDNYIPSNDFDEDGTELEPNARVWKTYVKESGEFDLDLVEGWNRSLDVILIFAALFSAISTASKNLRQDPADSTAQTLEGISQILLSIAQANQSLLPQTTIEGGLSNHEEFTPSLAAICINVLWFLSLILSMAASLIAMLAKEWCYLFVSGRTGQPYLQARKRQQRWEGMVMWKMPELLMFLPSLMHWSLFLFAIGLSIYLWEMHFGVALPVVLVTLGIL</sequence>
<dbReference type="Pfam" id="PF20153">
    <property type="entry name" value="DUF6535"/>
    <property type="match status" value="1"/>
</dbReference>
<evidence type="ECO:0000313" key="5">
    <source>
        <dbReference type="Proteomes" id="UP000663827"/>
    </source>
</evidence>
<evidence type="ECO:0000313" key="4">
    <source>
        <dbReference type="EMBL" id="CAE7190919.1"/>
    </source>
</evidence>
<feature type="domain" description="DUF6535" evidence="3">
    <location>
        <begin position="96"/>
        <end position="275"/>
    </location>
</feature>
<evidence type="ECO:0000256" key="1">
    <source>
        <dbReference type="SAM" id="MobiDB-lite"/>
    </source>
</evidence>
<dbReference type="AlphaFoldDB" id="A0A8H3E6S7"/>
<dbReference type="InterPro" id="IPR045338">
    <property type="entry name" value="DUF6535"/>
</dbReference>
<proteinExistence type="predicted"/>
<feature type="transmembrane region" description="Helical" evidence="2">
    <location>
        <begin position="194"/>
        <end position="213"/>
    </location>
</feature>
<accession>A0A8H3E6S7</accession>
<feature type="compositionally biased region" description="Polar residues" evidence="1">
    <location>
        <begin position="17"/>
        <end position="28"/>
    </location>
</feature>
<organism evidence="4 5">
    <name type="scientific">Rhizoctonia solani</name>
    <dbReference type="NCBI Taxonomy" id="456999"/>
    <lineage>
        <taxon>Eukaryota</taxon>
        <taxon>Fungi</taxon>
        <taxon>Dikarya</taxon>
        <taxon>Basidiomycota</taxon>
        <taxon>Agaricomycotina</taxon>
        <taxon>Agaricomycetes</taxon>
        <taxon>Cantharellales</taxon>
        <taxon>Ceratobasidiaceae</taxon>
        <taxon>Rhizoctonia</taxon>
    </lineage>
</organism>
<keyword evidence="2" id="KW-0472">Membrane</keyword>
<dbReference type="Proteomes" id="UP000663827">
    <property type="component" value="Unassembled WGS sequence"/>
</dbReference>
<keyword evidence="2" id="KW-0812">Transmembrane</keyword>
<keyword evidence="2" id="KW-1133">Transmembrane helix</keyword>
<feature type="compositionally biased region" description="Polar residues" evidence="1">
    <location>
        <begin position="39"/>
        <end position="49"/>
    </location>
</feature>
<protein>
    <recommendedName>
        <fullName evidence="3">DUF6535 domain-containing protein</fullName>
    </recommendedName>
</protein>
<gene>
    <name evidence="4" type="ORF">RDB_LOCUS127559</name>
</gene>
<feature type="non-terminal residue" evidence="4">
    <location>
        <position position="1"/>
    </location>
</feature>
<reference evidence="4" key="1">
    <citation type="submission" date="2021-01" db="EMBL/GenBank/DDBJ databases">
        <authorList>
            <person name="Kaushik A."/>
        </authorList>
    </citation>
    <scope>NUCLEOTIDE SEQUENCE</scope>
    <source>
        <strain evidence="4">AG5</strain>
    </source>
</reference>
<evidence type="ECO:0000259" key="3">
    <source>
        <dbReference type="Pfam" id="PF20153"/>
    </source>
</evidence>
<feature type="region of interest" description="Disordered" evidence="1">
    <location>
        <begin position="1"/>
        <end position="51"/>
    </location>
</feature>
<evidence type="ECO:0000256" key="2">
    <source>
        <dbReference type="SAM" id="Phobius"/>
    </source>
</evidence>
<name>A0A8H3E6S7_9AGAM</name>
<dbReference type="EMBL" id="CAJNJQ010003049">
    <property type="protein sequence ID" value="CAE7190919.1"/>
    <property type="molecule type" value="Genomic_DNA"/>
</dbReference>